<feature type="compositionally biased region" description="Polar residues" evidence="1">
    <location>
        <begin position="74"/>
        <end position="86"/>
    </location>
</feature>
<evidence type="ECO:0000256" key="1">
    <source>
        <dbReference type="SAM" id="MobiDB-lite"/>
    </source>
</evidence>
<dbReference type="RefSeq" id="WP_313834667.1">
    <property type="nucleotide sequence ID" value="NZ_JAQOUE010000002.1"/>
</dbReference>
<name>A0ABU3KCD1_9BACT</name>
<reference evidence="2 3" key="1">
    <citation type="journal article" date="2023" name="ISME J.">
        <title>Cultivation and genomic characterization of novel and ubiquitous marine nitrite-oxidizing bacteria from the Nitrospirales.</title>
        <authorList>
            <person name="Mueller A.J."/>
            <person name="Daebeler A."/>
            <person name="Herbold C.W."/>
            <person name="Kirkegaard R.H."/>
            <person name="Daims H."/>
        </authorList>
    </citation>
    <scope>NUCLEOTIDE SEQUENCE [LARGE SCALE GENOMIC DNA]</scope>
    <source>
        <strain evidence="2 3">EB</strain>
    </source>
</reference>
<dbReference type="EMBL" id="JAQOUE010000002">
    <property type="protein sequence ID" value="MDT7044081.1"/>
    <property type="molecule type" value="Genomic_DNA"/>
</dbReference>
<feature type="region of interest" description="Disordered" evidence="1">
    <location>
        <begin position="30"/>
        <end position="92"/>
    </location>
</feature>
<comment type="caution">
    <text evidence="2">The sequence shown here is derived from an EMBL/GenBank/DDBJ whole genome shotgun (WGS) entry which is preliminary data.</text>
</comment>
<organism evidence="2 3">
    <name type="scientific">Candidatus Nitronereus thalassa</name>
    <dbReference type="NCBI Taxonomy" id="3020898"/>
    <lineage>
        <taxon>Bacteria</taxon>
        <taxon>Pseudomonadati</taxon>
        <taxon>Nitrospirota</taxon>
        <taxon>Nitrospiria</taxon>
        <taxon>Nitrospirales</taxon>
        <taxon>Nitrospiraceae</taxon>
        <taxon>Candidatus Nitronereus</taxon>
    </lineage>
</organism>
<keyword evidence="3" id="KW-1185">Reference proteome</keyword>
<dbReference type="Proteomes" id="UP001250932">
    <property type="component" value="Unassembled WGS sequence"/>
</dbReference>
<sequence>MSVESIIFFLLALFVWGLSVAGRWLQEQMQKHSTDGVEFEPIEWSPQPEFEEAPKVPPAEAASPLEEPPPRPPVTSQSQNVRTTTLRRLGLGSPQTLRQGIILMTVLGPCRALESSSDRRTF</sequence>
<protein>
    <submittedName>
        <fullName evidence="2">Uncharacterized protein</fullName>
    </submittedName>
</protein>
<evidence type="ECO:0000313" key="3">
    <source>
        <dbReference type="Proteomes" id="UP001250932"/>
    </source>
</evidence>
<proteinExistence type="predicted"/>
<gene>
    <name evidence="2" type="ORF">PPG34_17150</name>
</gene>
<evidence type="ECO:0000313" key="2">
    <source>
        <dbReference type="EMBL" id="MDT7044081.1"/>
    </source>
</evidence>
<accession>A0ABU3KCD1</accession>